<dbReference type="Proteomes" id="UP000541109">
    <property type="component" value="Unassembled WGS sequence"/>
</dbReference>
<dbReference type="EMBL" id="JACFXV010000050">
    <property type="protein sequence ID" value="MBA5777449.1"/>
    <property type="molecule type" value="Genomic_DNA"/>
</dbReference>
<dbReference type="EMBL" id="JACFXV010000051">
    <property type="protein sequence ID" value="MBA5777487.1"/>
    <property type="molecule type" value="Genomic_DNA"/>
</dbReference>
<evidence type="ECO:0000313" key="2">
    <source>
        <dbReference type="EMBL" id="MBA5777487.1"/>
    </source>
</evidence>
<evidence type="ECO:0000313" key="3">
    <source>
        <dbReference type="EMBL" id="MBA5778102.1"/>
    </source>
</evidence>
<reference evidence="2 5" key="1">
    <citation type="submission" date="2020-07" db="EMBL/GenBank/DDBJ databases">
        <title>Stappia sp., F7233, whole genome shotgun sequencing project.</title>
        <authorList>
            <person name="Jiang S."/>
            <person name="Liu Z.W."/>
            <person name="Du Z.J."/>
        </authorList>
    </citation>
    <scope>NUCLEOTIDE SEQUENCE [LARGE SCALE GENOMIC DNA]</scope>
    <source>
        <strain evidence="2 5">F7233</strain>
    </source>
</reference>
<evidence type="ECO:0000313" key="5">
    <source>
        <dbReference type="Proteomes" id="UP000541109"/>
    </source>
</evidence>
<name>A0A839AFB9_9HYPH</name>
<comment type="caution">
    <text evidence="2">The sequence shown here is derived from an EMBL/GenBank/DDBJ whole genome shotgun (WGS) entry which is preliminary data.</text>
</comment>
<protein>
    <submittedName>
        <fullName evidence="2">Uncharacterized protein</fullName>
    </submittedName>
</protein>
<evidence type="ECO:0000313" key="4">
    <source>
        <dbReference type="EMBL" id="MBA5778121.1"/>
    </source>
</evidence>
<proteinExistence type="predicted"/>
<dbReference type="AlphaFoldDB" id="A0A839AFB9"/>
<dbReference type="RefSeq" id="WP_182164868.1">
    <property type="nucleotide sequence ID" value="NZ_JACFXV010000050.1"/>
</dbReference>
<organism evidence="2 5">
    <name type="scientific">Stappia albiluteola</name>
    <dbReference type="NCBI Taxonomy" id="2758565"/>
    <lineage>
        <taxon>Bacteria</taxon>
        <taxon>Pseudomonadati</taxon>
        <taxon>Pseudomonadota</taxon>
        <taxon>Alphaproteobacteria</taxon>
        <taxon>Hyphomicrobiales</taxon>
        <taxon>Stappiaceae</taxon>
        <taxon>Stappia</taxon>
    </lineage>
</organism>
<evidence type="ECO:0000313" key="1">
    <source>
        <dbReference type="EMBL" id="MBA5777449.1"/>
    </source>
</evidence>
<sequence length="96" mass="10667">MSDLKTLRDQVAKMLDDAMRKAGDRKDDPAAWHVRDRNEMNNLARRLKSCFDAKISDRWDGVAVTIGGIRATSTMGLRGAVRNWVQAADRHIGAGS</sequence>
<gene>
    <name evidence="1" type="ORF">H2509_09965</name>
    <name evidence="2" type="ORF">H2509_10155</name>
    <name evidence="3" type="ORF">H2509_13310</name>
    <name evidence="4" type="ORF">H2509_13405</name>
</gene>
<accession>A0A839AFB9</accession>
<keyword evidence="5" id="KW-1185">Reference proteome</keyword>
<dbReference type="EMBL" id="JACFXV010000055">
    <property type="protein sequence ID" value="MBA5778102.1"/>
    <property type="molecule type" value="Genomic_DNA"/>
</dbReference>
<dbReference type="EMBL" id="JACFXV010000056">
    <property type="protein sequence ID" value="MBA5778121.1"/>
    <property type="molecule type" value="Genomic_DNA"/>
</dbReference>